<gene>
    <name evidence="2" type="ORF">BS47DRAFT_1396386</name>
</gene>
<accession>A0A9P6AQT4</accession>
<dbReference type="Proteomes" id="UP000886523">
    <property type="component" value="Unassembled WGS sequence"/>
</dbReference>
<dbReference type="OrthoDB" id="5424209at2759"/>
<keyword evidence="3" id="KW-1185">Reference proteome</keyword>
<feature type="region of interest" description="Disordered" evidence="1">
    <location>
        <begin position="78"/>
        <end position="103"/>
    </location>
</feature>
<evidence type="ECO:0000256" key="1">
    <source>
        <dbReference type="SAM" id="MobiDB-lite"/>
    </source>
</evidence>
<sequence length="103" mass="11237">MPWTKPTRPKAYRELKELRPVFGHELNTVLKDLGLEVREGEAIGPVVLWVGVTPETLSIKVTHTTVHSCMGRLEKVAMGDVRASPRSPTSPGQPGQASNLVPT</sequence>
<name>A0A9P6AQT4_9AGAM</name>
<protein>
    <submittedName>
        <fullName evidence="2">Uncharacterized protein</fullName>
    </submittedName>
</protein>
<evidence type="ECO:0000313" key="3">
    <source>
        <dbReference type="Proteomes" id="UP000886523"/>
    </source>
</evidence>
<evidence type="ECO:0000313" key="2">
    <source>
        <dbReference type="EMBL" id="KAF9509987.1"/>
    </source>
</evidence>
<proteinExistence type="predicted"/>
<reference evidence="2" key="1">
    <citation type="journal article" date="2020" name="Nat. Commun.">
        <title>Large-scale genome sequencing of mycorrhizal fungi provides insights into the early evolution of symbiotic traits.</title>
        <authorList>
            <person name="Miyauchi S."/>
            <person name="Kiss E."/>
            <person name="Kuo A."/>
            <person name="Drula E."/>
            <person name="Kohler A."/>
            <person name="Sanchez-Garcia M."/>
            <person name="Morin E."/>
            <person name="Andreopoulos B."/>
            <person name="Barry K.W."/>
            <person name="Bonito G."/>
            <person name="Buee M."/>
            <person name="Carver A."/>
            <person name="Chen C."/>
            <person name="Cichocki N."/>
            <person name="Clum A."/>
            <person name="Culley D."/>
            <person name="Crous P.W."/>
            <person name="Fauchery L."/>
            <person name="Girlanda M."/>
            <person name="Hayes R.D."/>
            <person name="Keri Z."/>
            <person name="LaButti K."/>
            <person name="Lipzen A."/>
            <person name="Lombard V."/>
            <person name="Magnuson J."/>
            <person name="Maillard F."/>
            <person name="Murat C."/>
            <person name="Nolan M."/>
            <person name="Ohm R.A."/>
            <person name="Pangilinan J."/>
            <person name="Pereira M.F."/>
            <person name="Perotto S."/>
            <person name="Peter M."/>
            <person name="Pfister S."/>
            <person name="Riley R."/>
            <person name="Sitrit Y."/>
            <person name="Stielow J.B."/>
            <person name="Szollosi G."/>
            <person name="Zifcakova L."/>
            <person name="Stursova M."/>
            <person name="Spatafora J.W."/>
            <person name="Tedersoo L."/>
            <person name="Vaario L.M."/>
            <person name="Yamada A."/>
            <person name="Yan M."/>
            <person name="Wang P."/>
            <person name="Xu J."/>
            <person name="Bruns T."/>
            <person name="Baldrian P."/>
            <person name="Vilgalys R."/>
            <person name="Dunand C."/>
            <person name="Henrissat B."/>
            <person name="Grigoriev I.V."/>
            <person name="Hibbett D."/>
            <person name="Nagy L.G."/>
            <person name="Martin F.M."/>
        </authorList>
    </citation>
    <scope>NUCLEOTIDE SEQUENCE</scope>
    <source>
        <strain evidence="2">UP504</strain>
    </source>
</reference>
<organism evidence="2 3">
    <name type="scientific">Hydnum rufescens UP504</name>
    <dbReference type="NCBI Taxonomy" id="1448309"/>
    <lineage>
        <taxon>Eukaryota</taxon>
        <taxon>Fungi</taxon>
        <taxon>Dikarya</taxon>
        <taxon>Basidiomycota</taxon>
        <taxon>Agaricomycotina</taxon>
        <taxon>Agaricomycetes</taxon>
        <taxon>Cantharellales</taxon>
        <taxon>Hydnaceae</taxon>
        <taxon>Hydnum</taxon>
    </lineage>
</organism>
<dbReference type="EMBL" id="MU129025">
    <property type="protein sequence ID" value="KAF9509987.1"/>
    <property type="molecule type" value="Genomic_DNA"/>
</dbReference>
<comment type="caution">
    <text evidence="2">The sequence shown here is derived from an EMBL/GenBank/DDBJ whole genome shotgun (WGS) entry which is preliminary data.</text>
</comment>
<dbReference type="AlphaFoldDB" id="A0A9P6AQT4"/>
<feature type="compositionally biased region" description="Polar residues" evidence="1">
    <location>
        <begin position="86"/>
        <end position="103"/>
    </location>
</feature>